<name>A0A7I9UUQ8_9ACTN</name>
<comment type="caution">
    <text evidence="3">The sequence shown here is derived from an EMBL/GenBank/DDBJ whole genome shotgun (WGS) entry which is preliminary data.</text>
</comment>
<evidence type="ECO:0000256" key="1">
    <source>
        <dbReference type="SAM" id="MobiDB-lite"/>
    </source>
</evidence>
<sequence length="375" mass="40258">MDPHSQSLCDQGAVRSSSPVGAASVCECFTLVNTDIHANVPDYPAPAATPPANKLVIQTTSITPSRTVFATLSTMSVSPQIPPTQPFPVSSSSESARAFRWKGGDTVTAEQQDALNVGAFLWGVNEMWCDSLDVELGDAQARDALATAWGVTDAVSARMTVGRLLDGMHSSAFEIVAPLVNAVVKKSAGHDPDAHREFLAARTQFRGPSATVADYDALMNVRTMSVLRPVIADSYFPTHIRSWDLGRVGYVVRMSRTAGYLSTDECWPMLLSAAASARSYYANWRQFAHGLVIGRTYWMALHEMNNASAAAKTAGERVHGLLMRSDSPWCRYRLGHTGGGVSMVKMAPQPETSDTTSSETTTEAPSGPQPGELGM</sequence>
<keyword evidence="4" id="KW-1185">Reference proteome</keyword>
<protein>
    <recommendedName>
        <fullName evidence="2">DUF1266 domain-containing protein</fullName>
    </recommendedName>
</protein>
<feature type="domain" description="DUF1266" evidence="2">
    <location>
        <begin position="145"/>
        <end position="331"/>
    </location>
</feature>
<evidence type="ECO:0000313" key="3">
    <source>
        <dbReference type="EMBL" id="GED96795.1"/>
    </source>
</evidence>
<gene>
    <name evidence="3" type="ORF">nbrc107697_08340</name>
</gene>
<reference evidence="4" key="1">
    <citation type="submission" date="2019-06" db="EMBL/GenBank/DDBJ databases">
        <title>Gordonia isolated from sludge of a wastewater treatment plant.</title>
        <authorList>
            <person name="Tamura T."/>
            <person name="Aoyama K."/>
            <person name="Kang Y."/>
            <person name="Saito S."/>
            <person name="Akiyama N."/>
            <person name="Yazawa K."/>
            <person name="Gonoi T."/>
            <person name="Mikami Y."/>
        </authorList>
    </citation>
    <scope>NUCLEOTIDE SEQUENCE [LARGE SCALE GENOMIC DNA]</scope>
    <source>
        <strain evidence="4">NBRC 107697</strain>
    </source>
</reference>
<accession>A0A7I9UUQ8</accession>
<feature type="region of interest" description="Disordered" evidence="1">
    <location>
        <begin position="341"/>
        <end position="375"/>
    </location>
</feature>
<evidence type="ECO:0000259" key="2">
    <source>
        <dbReference type="Pfam" id="PF06889"/>
    </source>
</evidence>
<organism evidence="3 4">
    <name type="scientific">Gordonia crocea</name>
    <dbReference type="NCBI Taxonomy" id="589162"/>
    <lineage>
        <taxon>Bacteria</taxon>
        <taxon>Bacillati</taxon>
        <taxon>Actinomycetota</taxon>
        <taxon>Actinomycetes</taxon>
        <taxon>Mycobacteriales</taxon>
        <taxon>Gordoniaceae</taxon>
        <taxon>Gordonia</taxon>
    </lineage>
</organism>
<proteinExistence type="predicted"/>
<feature type="compositionally biased region" description="Low complexity" evidence="1">
    <location>
        <begin position="351"/>
        <end position="363"/>
    </location>
</feature>
<dbReference type="EMBL" id="BJOU01000001">
    <property type="protein sequence ID" value="GED96795.1"/>
    <property type="molecule type" value="Genomic_DNA"/>
</dbReference>
<evidence type="ECO:0000313" key="4">
    <source>
        <dbReference type="Proteomes" id="UP000444980"/>
    </source>
</evidence>
<dbReference type="Pfam" id="PF06889">
    <property type="entry name" value="DUF1266"/>
    <property type="match status" value="1"/>
</dbReference>
<dbReference type="AlphaFoldDB" id="A0A7I9UUQ8"/>
<dbReference type="InterPro" id="IPR009677">
    <property type="entry name" value="DUF1266"/>
</dbReference>
<dbReference type="Proteomes" id="UP000444980">
    <property type="component" value="Unassembled WGS sequence"/>
</dbReference>